<dbReference type="EMBL" id="ABEU02000008">
    <property type="protein sequence ID" value="PNR49499.1"/>
    <property type="molecule type" value="Genomic_DNA"/>
</dbReference>
<dbReference type="Gene3D" id="3.30.420.10">
    <property type="entry name" value="Ribonuclease H-like superfamily/Ribonuclease H"/>
    <property type="match status" value="1"/>
</dbReference>
<accession>A0A2K1K6U8</accession>
<evidence type="ECO:0000256" key="4">
    <source>
        <dbReference type="ARBA" id="ARBA00012251"/>
    </source>
</evidence>
<reference evidence="16" key="3">
    <citation type="submission" date="2020-12" db="UniProtKB">
        <authorList>
            <consortium name="EnsemblPlants"/>
        </authorList>
    </citation>
    <scope>IDENTIFICATION</scope>
</reference>
<dbReference type="Gene3D" id="3.30.40.10">
    <property type="entry name" value="Zinc/RING finger domain, C3HC4 (zinc finger)"/>
    <property type="match status" value="1"/>
</dbReference>
<keyword evidence="9" id="KW-0833">Ubl conjugation pathway</keyword>
<dbReference type="InterPro" id="IPR002156">
    <property type="entry name" value="RNaseH_domain"/>
</dbReference>
<reference evidence="15 17" key="1">
    <citation type="journal article" date="2008" name="Science">
        <title>The Physcomitrella genome reveals evolutionary insights into the conquest of land by plants.</title>
        <authorList>
            <person name="Rensing S."/>
            <person name="Lang D."/>
            <person name="Zimmer A."/>
            <person name="Terry A."/>
            <person name="Salamov A."/>
            <person name="Shapiro H."/>
            <person name="Nishiyama T."/>
            <person name="Perroud P.-F."/>
            <person name="Lindquist E."/>
            <person name="Kamisugi Y."/>
            <person name="Tanahashi T."/>
            <person name="Sakakibara K."/>
            <person name="Fujita T."/>
            <person name="Oishi K."/>
            <person name="Shin-I T."/>
            <person name="Kuroki Y."/>
            <person name="Toyoda A."/>
            <person name="Suzuki Y."/>
            <person name="Hashimoto A."/>
            <person name="Yamaguchi K."/>
            <person name="Sugano A."/>
            <person name="Kohara Y."/>
            <person name="Fujiyama A."/>
            <person name="Anterola A."/>
            <person name="Aoki S."/>
            <person name="Ashton N."/>
            <person name="Barbazuk W.B."/>
            <person name="Barker E."/>
            <person name="Bennetzen J."/>
            <person name="Bezanilla M."/>
            <person name="Blankenship R."/>
            <person name="Cho S.H."/>
            <person name="Dutcher S."/>
            <person name="Estelle M."/>
            <person name="Fawcett J.A."/>
            <person name="Gundlach H."/>
            <person name="Hanada K."/>
            <person name="Heyl A."/>
            <person name="Hicks K.A."/>
            <person name="Hugh J."/>
            <person name="Lohr M."/>
            <person name="Mayer K."/>
            <person name="Melkozernov A."/>
            <person name="Murata T."/>
            <person name="Nelson D."/>
            <person name="Pils B."/>
            <person name="Prigge M."/>
            <person name="Reiss B."/>
            <person name="Renner T."/>
            <person name="Rombauts S."/>
            <person name="Rushton P."/>
            <person name="Sanderfoot A."/>
            <person name="Schween G."/>
            <person name="Shiu S.-H."/>
            <person name="Stueber K."/>
            <person name="Theodoulou F.L."/>
            <person name="Tu H."/>
            <person name="Van de Peer Y."/>
            <person name="Verrier P.J."/>
            <person name="Waters E."/>
            <person name="Wood A."/>
            <person name="Yang L."/>
            <person name="Cove D."/>
            <person name="Cuming A."/>
            <person name="Hasebe M."/>
            <person name="Lucas S."/>
            <person name="Mishler D.B."/>
            <person name="Reski R."/>
            <person name="Grigoriev I."/>
            <person name="Quatrano R.S."/>
            <person name="Boore J.L."/>
        </authorList>
    </citation>
    <scope>NUCLEOTIDE SEQUENCE [LARGE SCALE GENOMIC DNA]</scope>
    <source>
        <strain evidence="16 17">cv. Gransden 2004</strain>
    </source>
</reference>
<evidence type="ECO:0000256" key="5">
    <source>
        <dbReference type="ARBA" id="ARBA00022679"/>
    </source>
</evidence>
<protein>
    <recommendedName>
        <fullName evidence="4">RBR-type E3 ubiquitin transferase</fullName>
        <ecNumber evidence="4">2.3.2.31</ecNumber>
    </recommendedName>
</protein>
<dbReference type="GO" id="GO:0006511">
    <property type="term" value="P:ubiquitin-dependent protein catabolic process"/>
    <property type="evidence" value="ECO:0000318"/>
    <property type="project" value="GO_Central"/>
</dbReference>
<dbReference type="InterPro" id="IPR017907">
    <property type="entry name" value="Znf_RING_CS"/>
</dbReference>
<evidence type="ECO:0000256" key="11">
    <source>
        <dbReference type="PROSITE-ProRule" id="PRU00723"/>
    </source>
</evidence>
<dbReference type="EnsemblPlants" id="Pp3c8_11630V3.1">
    <property type="protein sequence ID" value="Pp3c8_11630V3.1"/>
    <property type="gene ID" value="Pp3c8_11630"/>
</dbReference>
<comment type="catalytic activity">
    <reaction evidence="1">
        <text>[E2 ubiquitin-conjugating enzyme]-S-ubiquitinyl-L-cysteine + [acceptor protein]-L-lysine = [E2 ubiquitin-conjugating enzyme]-L-cysteine + [acceptor protein]-N(6)-ubiquitinyl-L-lysine.</text>
        <dbReference type="EC" id="2.3.2.31"/>
    </reaction>
</comment>
<keyword evidence="7" id="KW-0677">Repeat</keyword>
<evidence type="ECO:0000259" key="12">
    <source>
        <dbReference type="PROSITE" id="PS50089"/>
    </source>
</evidence>
<keyword evidence="10 11" id="KW-0862">Zinc</keyword>
<dbReference type="InterPro" id="IPR001841">
    <property type="entry name" value="Znf_RING"/>
</dbReference>
<feature type="domain" description="RING-type" evidence="14">
    <location>
        <begin position="279"/>
        <end position="503"/>
    </location>
</feature>
<dbReference type="Pfam" id="PF01485">
    <property type="entry name" value="IBR"/>
    <property type="match status" value="2"/>
</dbReference>
<dbReference type="EnsemblPlants" id="Pp3c8_11630V3.3">
    <property type="protein sequence ID" value="Pp3c8_11630V3.3"/>
    <property type="gene ID" value="Pp3c8_11630"/>
</dbReference>
<dbReference type="InterPro" id="IPR013083">
    <property type="entry name" value="Znf_RING/FYVE/PHD"/>
</dbReference>
<keyword evidence="6 11" id="KW-0479">Metal-binding</keyword>
<dbReference type="STRING" id="3218.A0A2K1K6U8"/>
<comment type="function">
    <text evidence="2">Might act as an E3 ubiquitin-protein ligase, or as part of E3 complex, which accepts ubiquitin from specific E2 ubiquitin-conjugating enzymes and then transfers it to substrates.</text>
</comment>
<dbReference type="Pfam" id="PF00642">
    <property type="entry name" value="zf-CCCH"/>
    <property type="match status" value="1"/>
</dbReference>
<dbReference type="GeneID" id="112285450"/>
<dbReference type="InterPro" id="IPR002867">
    <property type="entry name" value="IBR_dom"/>
</dbReference>
<feature type="domain" description="C3H1-type" evidence="13">
    <location>
        <begin position="598"/>
        <end position="626"/>
    </location>
</feature>
<evidence type="ECO:0000259" key="13">
    <source>
        <dbReference type="PROSITE" id="PS50103"/>
    </source>
</evidence>
<dbReference type="FunFam" id="1.20.120.1750:FF:000019">
    <property type="entry name" value="RBR-type E3 ubiquitin transferase"/>
    <property type="match status" value="1"/>
</dbReference>
<dbReference type="InterPro" id="IPR036855">
    <property type="entry name" value="Znf_CCCH_sf"/>
</dbReference>
<sequence>MASATRTSQAEPWDDPHHGMEGGIWDLEYVYQLQLEEVMAASIAGMMREEETIHDNPVEVGVVEARIGGIEAVVEEEEVNEVGGERVEEEEEEEVDDGSVVDCEQEHDIEVRAVKTPEGHVGIGALITRNDSVLWRESKYVGIGMSWHVAEYGGVLDAMEVAERLGLRFLNVFVSSRVVSEQVNGFWKPKQTNQWMLLYQVQDAMQNFSSFGIRSWPKGSYNNFVTQLAQAAITNHLIGDASSSYSGASTAGAFDGVFHPNVTSHASTSAYSSNSRRESKENCLICLEDKLPSEMATVKKCLHEFCDACLRRHAEVQVQASQVPIRCPESGCSEELEYPEECKQYLTVEVFNILTKRLTEARVPEGDRVYCPYTNCSALMDKGGLDPPGQSTSVAPNKLSTYQKVACAECRRSFCLECRVPWHKNRSCQEYQNLPPDLRDAEESNLYKLAQNQKWQRCKKCRRMIELAEGCYHMTCRCGYEFCYTCGTEWKNKKQQCQCKLWDERNIIRTPRESDDESEDDLFFGDDGDDDNMLVDDFFGYDDEEEFDDVDYDWVMTDVGNPFRGFELVGELHGVNRMFDGLGLEPTVPHQIPFANRLYKTKLCRYYLRPGGCNDGRLCNFAHGEHELRHV</sequence>
<dbReference type="RefSeq" id="XP_024382068.1">
    <property type="nucleotide sequence ID" value="XM_024526300.2"/>
</dbReference>
<dbReference type="Pfam" id="PF13456">
    <property type="entry name" value="RVT_3"/>
    <property type="match status" value="1"/>
</dbReference>
<reference evidence="15 17" key="2">
    <citation type="journal article" date="2018" name="Plant J.">
        <title>The Physcomitrella patens chromosome-scale assembly reveals moss genome structure and evolution.</title>
        <authorList>
            <person name="Lang D."/>
            <person name="Ullrich K.K."/>
            <person name="Murat F."/>
            <person name="Fuchs J."/>
            <person name="Jenkins J."/>
            <person name="Haas F.B."/>
            <person name="Piednoel M."/>
            <person name="Gundlach H."/>
            <person name="Van Bel M."/>
            <person name="Meyberg R."/>
            <person name="Vives C."/>
            <person name="Morata J."/>
            <person name="Symeonidi A."/>
            <person name="Hiss M."/>
            <person name="Muchero W."/>
            <person name="Kamisugi Y."/>
            <person name="Saleh O."/>
            <person name="Blanc G."/>
            <person name="Decker E.L."/>
            <person name="van Gessel N."/>
            <person name="Grimwood J."/>
            <person name="Hayes R.D."/>
            <person name="Graham S.W."/>
            <person name="Gunter L.E."/>
            <person name="McDaniel S.F."/>
            <person name="Hoernstein S.N.W."/>
            <person name="Larsson A."/>
            <person name="Li F.W."/>
            <person name="Perroud P.F."/>
            <person name="Phillips J."/>
            <person name="Ranjan P."/>
            <person name="Rokshar D.S."/>
            <person name="Rothfels C.J."/>
            <person name="Schneider L."/>
            <person name="Shu S."/>
            <person name="Stevenson D.W."/>
            <person name="Thummler F."/>
            <person name="Tillich M."/>
            <person name="Villarreal Aguilar J.C."/>
            <person name="Widiez T."/>
            <person name="Wong G.K."/>
            <person name="Wymore A."/>
            <person name="Zhang Y."/>
            <person name="Zimmer A.D."/>
            <person name="Quatrano R.S."/>
            <person name="Mayer K.F.X."/>
            <person name="Goodstein D."/>
            <person name="Casacuberta J.M."/>
            <person name="Vandepoele K."/>
            <person name="Reski R."/>
            <person name="Cuming A.C."/>
            <person name="Tuskan G.A."/>
            <person name="Maumus F."/>
            <person name="Salse J."/>
            <person name="Schmutz J."/>
            <person name="Rensing S.A."/>
        </authorList>
    </citation>
    <scope>NUCLEOTIDE SEQUENCE [LARGE SCALE GENOMIC DNA]</scope>
    <source>
        <strain evidence="16 17">cv. Gransden 2004</strain>
    </source>
</reference>
<dbReference type="EC" id="2.3.2.31" evidence="4"/>
<dbReference type="InterPro" id="IPR036397">
    <property type="entry name" value="RNaseH_sf"/>
</dbReference>
<evidence type="ECO:0000256" key="6">
    <source>
        <dbReference type="ARBA" id="ARBA00022723"/>
    </source>
</evidence>
<gene>
    <name evidence="16" type="primary">LOC112285450</name>
    <name evidence="15" type="ORF">PHYPA_011395</name>
</gene>
<dbReference type="GO" id="GO:0016567">
    <property type="term" value="P:protein ubiquitination"/>
    <property type="evidence" value="ECO:0007669"/>
    <property type="project" value="InterPro"/>
</dbReference>
<dbReference type="SUPFAM" id="SSF90229">
    <property type="entry name" value="CCCH zinc finger"/>
    <property type="match status" value="1"/>
</dbReference>
<feature type="domain" description="RING-type" evidence="12">
    <location>
        <begin position="283"/>
        <end position="328"/>
    </location>
</feature>
<evidence type="ECO:0000256" key="8">
    <source>
        <dbReference type="ARBA" id="ARBA00022771"/>
    </source>
</evidence>
<dbReference type="SMART" id="SM00356">
    <property type="entry name" value="ZnF_C3H1"/>
    <property type="match status" value="1"/>
</dbReference>
<evidence type="ECO:0000313" key="17">
    <source>
        <dbReference type="Proteomes" id="UP000006727"/>
    </source>
</evidence>
<evidence type="ECO:0000259" key="14">
    <source>
        <dbReference type="PROSITE" id="PS51873"/>
    </source>
</evidence>
<keyword evidence="5" id="KW-0808">Transferase</keyword>
<dbReference type="AlphaFoldDB" id="A0A2K1K6U8"/>
<dbReference type="Gene3D" id="4.10.1000.10">
    <property type="entry name" value="Zinc finger, CCCH-type"/>
    <property type="match status" value="1"/>
</dbReference>
<dbReference type="GO" id="GO:0031624">
    <property type="term" value="F:ubiquitin conjugating enzyme binding"/>
    <property type="evidence" value="ECO:0000318"/>
    <property type="project" value="GO_Central"/>
</dbReference>
<dbReference type="GO" id="GO:0000151">
    <property type="term" value="C:ubiquitin ligase complex"/>
    <property type="evidence" value="ECO:0000318"/>
    <property type="project" value="GO_Central"/>
</dbReference>
<dbReference type="Gramene" id="Pp3c8_11630V3.1">
    <property type="protein sequence ID" value="Pp3c8_11630V3.1"/>
    <property type="gene ID" value="Pp3c8_11630"/>
</dbReference>
<evidence type="ECO:0000256" key="3">
    <source>
        <dbReference type="ARBA" id="ARBA00005884"/>
    </source>
</evidence>
<dbReference type="Gramene" id="Pp3c8_11630V3.3">
    <property type="protein sequence ID" value="Pp3c8_11630V3.3"/>
    <property type="gene ID" value="Pp3c8_11630"/>
</dbReference>
<dbReference type="FunFam" id="3.30.40.10:FF:000230">
    <property type="entry name" value="RBR-type E3 ubiquitin transferase"/>
    <property type="match status" value="1"/>
</dbReference>
<dbReference type="InterPro" id="IPR044066">
    <property type="entry name" value="TRIAD_supradom"/>
</dbReference>
<dbReference type="GO" id="GO:0005737">
    <property type="term" value="C:cytoplasm"/>
    <property type="evidence" value="ECO:0000318"/>
    <property type="project" value="GO_Central"/>
</dbReference>
<evidence type="ECO:0000256" key="7">
    <source>
        <dbReference type="ARBA" id="ARBA00022737"/>
    </source>
</evidence>
<dbReference type="PROSITE" id="PS50103">
    <property type="entry name" value="ZF_C3H1"/>
    <property type="match status" value="1"/>
</dbReference>
<feature type="zinc finger region" description="C3H1-type" evidence="11">
    <location>
        <begin position="598"/>
        <end position="626"/>
    </location>
</feature>
<evidence type="ECO:0000313" key="15">
    <source>
        <dbReference type="EMBL" id="PNR49499.1"/>
    </source>
</evidence>
<dbReference type="CDD" id="cd22582">
    <property type="entry name" value="BRcat_RBR_unk"/>
    <property type="match status" value="1"/>
</dbReference>
<keyword evidence="8 11" id="KW-0863">Zinc-finger</keyword>
<evidence type="ECO:0000256" key="10">
    <source>
        <dbReference type="ARBA" id="ARBA00022833"/>
    </source>
</evidence>
<dbReference type="SUPFAM" id="SSF53098">
    <property type="entry name" value="Ribonuclease H-like"/>
    <property type="match status" value="1"/>
</dbReference>
<proteinExistence type="inferred from homology"/>
<dbReference type="PROSITE" id="PS51873">
    <property type="entry name" value="TRIAD"/>
    <property type="match status" value="1"/>
</dbReference>
<dbReference type="PaxDb" id="3218-PP1S62_86V6.1"/>
<dbReference type="InterPro" id="IPR031127">
    <property type="entry name" value="E3_UB_ligase_RBR"/>
</dbReference>
<comment type="similarity">
    <text evidence="3">Belongs to the RBR family. Ariadne subfamily.</text>
</comment>
<name>A0A2K1K6U8_PHYPA</name>
<dbReference type="OrthoDB" id="10009520at2759"/>
<evidence type="ECO:0000256" key="9">
    <source>
        <dbReference type="ARBA" id="ARBA00022786"/>
    </source>
</evidence>
<dbReference type="InterPro" id="IPR012337">
    <property type="entry name" value="RNaseH-like_sf"/>
</dbReference>
<dbReference type="SUPFAM" id="SSF57850">
    <property type="entry name" value="RING/U-box"/>
    <property type="match status" value="2"/>
</dbReference>
<dbReference type="Proteomes" id="UP000006727">
    <property type="component" value="Chromosome 8"/>
</dbReference>
<dbReference type="SMART" id="SM00647">
    <property type="entry name" value="IBR"/>
    <property type="match status" value="2"/>
</dbReference>
<dbReference type="KEGG" id="ppp:112285450"/>
<evidence type="ECO:0000256" key="2">
    <source>
        <dbReference type="ARBA" id="ARBA00003976"/>
    </source>
</evidence>
<dbReference type="InterPro" id="IPR000571">
    <property type="entry name" value="Znf_CCCH"/>
</dbReference>
<dbReference type="CDD" id="cd22584">
    <property type="entry name" value="Rcat_RBR_unk"/>
    <property type="match status" value="1"/>
</dbReference>
<dbReference type="PROSITE" id="PS00518">
    <property type="entry name" value="ZF_RING_1"/>
    <property type="match status" value="1"/>
</dbReference>
<dbReference type="PROSITE" id="PS50089">
    <property type="entry name" value="ZF_RING_2"/>
    <property type="match status" value="1"/>
</dbReference>
<organism evidence="15">
    <name type="scientific">Physcomitrium patens</name>
    <name type="common">Spreading-leaved earth moss</name>
    <name type="synonym">Physcomitrella patens</name>
    <dbReference type="NCBI Taxonomy" id="3218"/>
    <lineage>
        <taxon>Eukaryota</taxon>
        <taxon>Viridiplantae</taxon>
        <taxon>Streptophyta</taxon>
        <taxon>Embryophyta</taxon>
        <taxon>Bryophyta</taxon>
        <taxon>Bryophytina</taxon>
        <taxon>Bryopsida</taxon>
        <taxon>Funariidae</taxon>
        <taxon>Funariales</taxon>
        <taxon>Funariaceae</taxon>
        <taxon>Physcomitrium</taxon>
    </lineage>
</organism>
<dbReference type="GO" id="GO:0008270">
    <property type="term" value="F:zinc ion binding"/>
    <property type="evidence" value="ECO:0007669"/>
    <property type="project" value="UniProtKB-KW"/>
</dbReference>
<dbReference type="GO" id="GO:0061630">
    <property type="term" value="F:ubiquitin protein ligase activity"/>
    <property type="evidence" value="ECO:0000318"/>
    <property type="project" value="GO_Central"/>
</dbReference>
<dbReference type="FunCoup" id="A0A2K1K6U8">
    <property type="interactions" value="1390"/>
</dbReference>
<dbReference type="Gene3D" id="1.20.120.1750">
    <property type="match status" value="1"/>
</dbReference>
<dbReference type="GO" id="GO:0003676">
    <property type="term" value="F:nucleic acid binding"/>
    <property type="evidence" value="ECO:0007669"/>
    <property type="project" value="InterPro"/>
</dbReference>
<dbReference type="SMART" id="SM00184">
    <property type="entry name" value="RING"/>
    <property type="match status" value="1"/>
</dbReference>
<keyword evidence="17" id="KW-1185">Reference proteome</keyword>
<evidence type="ECO:0000256" key="1">
    <source>
        <dbReference type="ARBA" id="ARBA00001798"/>
    </source>
</evidence>
<evidence type="ECO:0000313" key="16">
    <source>
        <dbReference type="EnsemblPlants" id="Pp3c8_11630V3.1"/>
    </source>
</evidence>
<dbReference type="GO" id="GO:0004523">
    <property type="term" value="F:RNA-DNA hybrid ribonuclease activity"/>
    <property type="evidence" value="ECO:0007669"/>
    <property type="project" value="InterPro"/>
</dbReference>
<dbReference type="PANTHER" id="PTHR11685">
    <property type="entry name" value="RBR FAMILY RING FINGER AND IBR DOMAIN-CONTAINING"/>
    <property type="match status" value="1"/>
</dbReference>